<feature type="region of interest" description="Disordered" evidence="9">
    <location>
        <begin position="1598"/>
        <end position="1621"/>
    </location>
</feature>
<feature type="repeat" description="WD" evidence="6">
    <location>
        <begin position="486"/>
        <end position="527"/>
    </location>
</feature>
<dbReference type="InterPro" id="IPR020472">
    <property type="entry name" value="WD40_PAC1"/>
</dbReference>
<evidence type="ECO:0000313" key="12">
    <source>
        <dbReference type="EMBL" id="MXQ84825.1"/>
    </source>
</evidence>
<feature type="repeat" description="WD" evidence="6">
    <location>
        <begin position="621"/>
        <end position="661"/>
    </location>
</feature>
<feature type="compositionally biased region" description="Polar residues" evidence="9">
    <location>
        <begin position="1747"/>
        <end position="1763"/>
    </location>
</feature>
<dbReference type="GO" id="GO:0005509">
    <property type="term" value="F:calcium ion binding"/>
    <property type="evidence" value="ECO:0007669"/>
    <property type="project" value="InterPro"/>
</dbReference>
<feature type="compositionally biased region" description="Polar residues" evidence="9">
    <location>
        <begin position="1340"/>
        <end position="1367"/>
    </location>
</feature>
<dbReference type="InterPro" id="IPR051242">
    <property type="entry name" value="WD-EF-hand_domain"/>
</dbReference>
<keyword evidence="4" id="KW-0862">Zinc</keyword>
<dbReference type="SUPFAM" id="SSF47473">
    <property type="entry name" value="EF-hand"/>
    <property type="match status" value="1"/>
</dbReference>
<dbReference type="InterPro" id="IPR036322">
    <property type="entry name" value="WD40_repeat_dom_sf"/>
</dbReference>
<dbReference type="Gene3D" id="3.30.497.10">
    <property type="entry name" value="Antithrombin, subunit I, domain 2"/>
    <property type="match status" value="1"/>
</dbReference>
<dbReference type="InterPro" id="IPR011992">
    <property type="entry name" value="EF-hand-dom_pair"/>
</dbReference>
<comment type="caution">
    <text evidence="12">The sequence shown here is derived from an EMBL/GenBank/DDBJ whole genome shotgun (WGS) entry which is preliminary data.</text>
</comment>
<dbReference type="PROSITE" id="PS50294">
    <property type="entry name" value="WD_REPEATS_REGION"/>
    <property type="match status" value="2"/>
</dbReference>
<dbReference type="GO" id="GO:0008270">
    <property type="term" value="F:zinc ion binding"/>
    <property type="evidence" value="ECO:0007669"/>
    <property type="project" value="UniProtKB-KW"/>
</dbReference>
<evidence type="ECO:0000256" key="7">
    <source>
        <dbReference type="RuleBase" id="RU000411"/>
    </source>
</evidence>
<feature type="region of interest" description="Disordered" evidence="9">
    <location>
        <begin position="1"/>
        <end position="33"/>
    </location>
</feature>
<dbReference type="EMBL" id="VBQZ03000023">
    <property type="protein sequence ID" value="MXQ84825.1"/>
    <property type="molecule type" value="Genomic_DNA"/>
</dbReference>
<dbReference type="InterPro" id="IPR036186">
    <property type="entry name" value="Serpin_sf"/>
</dbReference>
<organism evidence="12 13">
    <name type="scientific">Bos mutus</name>
    <name type="common">wild yak</name>
    <dbReference type="NCBI Taxonomy" id="72004"/>
    <lineage>
        <taxon>Eukaryota</taxon>
        <taxon>Metazoa</taxon>
        <taxon>Chordata</taxon>
        <taxon>Craniata</taxon>
        <taxon>Vertebrata</taxon>
        <taxon>Euteleostomi</taxon>
        <taxon>Mammalia</taxon>
        <taxon>Eutheria</taxon>
        <taxon>Laurasiatheria</taxon>
        <taxon>Artiodactyla</taxon>
        <taxon>Ruminantia</taxon>
        <taxon>Pecora</taxon>
        <taxon>Bovidae</taxon>
        <taxon>Bovinae</taxon>
        <taxon>Bos</taxon>
    </lineage>
</organism>
<dbReference type="SUPFAM" id="SSF56574">
    <property type="entry name" value="Serpins"/>
    <property type="match status" value="1"/>
</dbReference>
<evidence type="ECO:0000313" key="13">
    <source>
        <dbReference type="Proteomes" id="UP000322234"/>
    </source>
</evidence>
<keyword evidence="13" id="KW-1185">Reference proteome</keyword>
<feature type="repeat" description="WD" evidence="6">
    <location>
        <begin position="400"/>
        <end position="441"/>
    </location>
</feature>
<dbReference type="PROSITE" id="PS00678">
    <property type="entry name" value="WD_REPEATS_1"/>
    <property type="match status" value="1"/>
</dbReference>
<evidence type="ECO:0000256" key="5">
    <source>
        <dbReference type="PROSITE-ProRule" id="PRU00024"/>
    </source>
</evidence>
<dbReference type="PANTHER" id="PTHR44324">
    <property type="entry name" value="WD40 REPEAT DOMAIN 95"/>
    <property type="match status" value="1"/>
</dbReference>
<evidence type="ECO:0000256" key="6">
    <source>
        <dbReference type="PROSITE-ProRule" id="PRU00221"/>
    </source>
</evidence>
<feature type="compositionally biased region" description="Basic and acidic residues" evidence="9">
    <location>
        <begin position="19"/>
        <end position="33"/>
    </location>
</feature>
<dbReference type="InterPro" id="IPR042185">
    <property type="entry name" value="Serpin_sf_2"/>
</dbReference>
<feature type="domain" description="B box-type" evidence="10">
    <location>
        <begin position="1264"/>
        <end position="1310"/>
    </location>
</feature>
<name>A0A6B0R4R6_9CETA</name>
<dbReference type="PROSITE" id="PS50222">
    <property type="entry name" value="EF_HAND_2"/>
    <property type="match status" value="1"/>
</dbReference>
<keyword evidence="3 5" id="KW-0479">Metal-binding</keyword>
<reference evidence="12" key="1">
    <citation type="submission" date="2019-10" db="EMBL/GenBank/DDBJ databases">
        <title>The sequence and de novo assembly of the wild yak genome.</title>
        <authorList>
            <person name="Liu Y."/>
        </authorList>
    </citation>
    <scope>NUCLEOTIDE SEQUENCE [LARGE SCALE GENOMIC DNA]</scope>
    <source>
        <strain evidence="12">WY2019</strain>
    </source>
</reference>
<evidence type="ECO:0000256" key="8">
    <source>
        <dbReference type="SAM" id="Coils"/>
    </source>
</evidence>
<feature type="repeat" description="WD" evidence="6">
    <location>
        <begin position="537"/>
        <end position="564"/>
    </location>
</feature>
<evidence type="ECO:0000256" key="3">
    <source>
        <dbReference type="ARBA" id="ARBA00022771"/>
    </source>
</evidence>
<sequence>MSCQNATPGLNKGSQPRPENLEKTSHGATAKEDASTVLLENQLTLGDFVQIQRAFEPSEPSQTICMSREEFVQRMTEIVGWGTKEECGELFDKVDVAQEGFINWDKLTSFLLLTLYEKDEQAKATVVPQWRDLEFLPVKHKDTIQRVIFLKSSSRYLTISKEGSVGIWGENLKLQETLPITSDATKLKHLWVTSMVSLENVNKIAVAFTSKEICFYDLLSKEEFPCQYKLQGLKGTPICMDYWYNPLDANESILSFGDITGKVQVIAFTTALISLFEHPAGACEDEEATVTINWAELCSGHHKCCYTLGHKLHHGDWVRQVTYNASLDAIISSTTSNTNTVVLAWREKSKKHLKMTSFNIAQGIHGFDYHSQLNLIATAGIDNKVCLWNPYVVSKPVGVLWGHSASVIAVQFFAARKQLFSFSRDKVLRLWDIQHQLSIQRISCFFPKSQDFRCLFHFDEAHGRLFISFNNQLALLAMKSEAGKRVTSHKKAVTCVLYNSVLKQVISSDVGSTVSFWMIDTGQKIKQFTGCHGNAEISTMALDANETRLLTGSTDGTVKVWDLNGCCHHTLNVGQEGAVDISHILVLKKTILVTGWDRSITVFRPQNFNQFSIQPEEWKGGIQHHDDILCAAFSPPQTLVTGSYDGEIVLWNNSTENAHYVLHPDYQRLLKSKSDTGPQKLLGAGRSPSTHPTYDQATLGACSFEMDTECNHAVMRLCFLEARKNITETGGANLVSCGGSGYVRFWDTFKKQLLAEFLAHSGVGSIIMSTDKSNRYLATGDLEGWLKIWNIEEYCLNSSKNKLTQAPALIRSVRPHEDWISSLEMCEAGGRSLVLSASADCSICATDVCGVPVQIFGQEKHWQLENCSSVPKRDTNLMGNKIQEKSIKEIRLFSKEESCLDPSKHSLLDKKTYSVRPSEVINLGVKYMETHDLYDGGIIRKSCREEFSELKSFFSAISEKKQEFTFNLANALYLQEGFTVKEQYLHGNKEFFQSAIKLVDFQNAKACAETISNWVESKTDGKIKDMFSGEEFGPLTRLVLVNAIYFKGDWKQKFNKEDTQLMNFTLKDGTAVKIPMMKALLRTKYGYFSESSINYQVLELPYKGDEFSLIIILPAEHTNIEEMEKLITAPQILQWFSEMQEQEVEISLPSRFKVEQKLDFKEALYSLNITEIFSGGCDLSGITDSSEVYVSRVMQQVFFEINEEGSEVATSTGINTPVIMSLSRNQFIANHPFLFIMKNNPTGPVKQPLNYKMANSSESDKPKIKGKVCGQCENKAALLVCLECGEDYCSGCFAKIHQKGALKLHRTTLLQAKSQLLSNVLDAAHRFIKEVNPDEPKWENCSTKEISKSQQKTKSPILQGSSSQVEDPTTKKEECANPRDKPLSEVPFNEEASAQSFQKVLSQWRTGHHDDKETQNLHAAKSDSLEECEVQTNLKIWTEPLTIEFKEDSLSYMEKLWLKKHRSWLMYHKLAEHTNIIQHPFKKTYEVEFEEPGNAVPYKVELADADSSQSHTFRDYQNAFLYENDIHQHHVFTNRKSDLFHLHLNNNSFFCKDNSKAGTSHADFDTFVDPDTYSPAIEKLEENIYFERNLKEESIDIESNKKHEDSHIPLESKDSLPSTDLEKPCIKEKLSEEDKKSLEFSNLHERPNFEDSKTTESPLLLQEIALRSKPITEQYQGLERFFVFDKNERLNLLPSHSLECSSSNTRITIAGDREWIPDHSVSAYADNTVALGVLKFAQKTSARRTQQKTGQISQRPSTANLPLSNSVKRRSSCFSSSHPRSRSAVAQSLSKAASEISEIEYIDDTDHDEPFLDDTDDQQTLDSLEKELNELRNLADPSEKLYSLTSEELPAFNNHLLNISQTTLDFLKTSCARGLCGFEEQSSSEKDTGIQSLLTVSESSTDEEEEDFLDKQHVITLPWSKST</sequence>
<feature type="region of interest" description="Disordered" evidence="9">
    <location>
        <begin position="1742"/>
        <end position="1779"/>
    </location>
</feature>
<dbReference type="InterPro" id="IPR042178">
    <property type="entry name" value="Serpin_sf_1"/>
</dbReference>
<dbReference type="InterPro" id="IPR001680">
    <property type="entry name" value="WD40_rpt"/>
</dbReference>
<dbReference type="InterPro" id="IPR015943">
    <property type="entry name" value="WD40/YVTN_repeat-like_dom_sf"/>
</dbReference>
<dbReference type="Pfam" id="PF22586">
    <property type="entry name" value="ANCHR-like_BBOX"/>
    <property type="match status" value="1"/>
</dbReference>
<gene>
    <name evidence="12" type="ORF">E5288_WYG021586</name>
</gene>
<dbReference type="Gene3D" id="2.130.10.10">
    <property type="entry name" value="YVTN repeat-like/Quinoprotein amine dehydrogenase"/>
    <property type="match status" value="3"/>
</dbReference>
<evidence type="ECO:0000259" key="11">
    <source>
        <dbReference type="PROSITE" id="PS50222"/>
    </source>
</evidence>
<evidence type="ECO:0000256" key="2">
    <source>
        <dbReference type="ARBA" id="ARBA00022737"/>
    </source>
</evidence>
<dbReference type="InterPro" id="IPR002048">
    <property type="entry name" value="EF_hand_dom"/>
</dbReference>
<accession>A0A6B0R4R6</accession>
<dbReference type="Gene3D" id="2.30.39.10">
    <property type="entry name" value="Alpha-1-antitrypsin, domain 1"/>
    <property type="match status" value="1"/>
</dbReference>
<evidence type="ECO:0008006" key="14">
    <source>
        <dbReference type="Google" id="ProtNLM"/>
    </source>
</evidence>
<keyword evidence="2" id="KW-0677">Repeat</keyword>
<dbReference type="PROSITE" id="PS50119">
    <property type="entry name" value="ZF_BBOX"/>
    <property type="match status" value="1"/>
</dbReference>
<keyword evidence="3 5" id="KW-0863">Zinc-finger</keyword>
<keyword evidence="8" id="KW-0175">Coiled coil</keyword>
<evidence type="ECO:0000256" key="1">
    <source>
        <dbReference type="ARBA" id="ARBA00022574"/>
    </source>
</evidence>
<dbReference type="CDD" id="cd19818">
    <property type="entry name" value="Bbox1_ZBBX"/>
    <property type="match status" value="1"/>
</dbReference>
<dbReference type="Proteomes" id="UP000322234">
    <property type="component" value="Unassembled WGS sequence"/>
</dbReference>
<feature type="region of interest" description="Disordered" evidence="9">
    <location>
        <begin position="1334"/>
        <end position="1389"/>
    </location>
</feature>
<dbReference type="PRINTS" id="PR00320">
    <property type="entry name" value="GPROTEINBRPT"/>
</dbReference>
<feature type="compositionally biased region" description="Polar residues" evidence="9">
    <location>
        <begin position="1"/>
        <end position="14"/>
    </location>
</feature>
<comment type="similarity">
    <text evidence="7">Belongs to the serpin family.</text>
</comment>
<dbReference type="PANTHER" id="PTHR44324:SF1">
    <property type="entry name" value="WD REPEAT-CONTAINING PROTEIN 49"/>
    <property type="match status" value="1"/>
</dbReference>
<dbReference type="SMART" id="SM00320">
    <property type="entry name" value="WD40"/>
    <property type="match status" value="12"/>
</dbReference>
<dbReference type="InterPro" id="IPR019775">
    <property type="entry name" value="WD40_repeat_CS"/>
</dbReference>
<evidence type="ECO:0000256" key="9">
    <source>
        <dbReference type="SAM" id="MobiDB-lite"/>
    </source>
</evidence>
<dbReference type="InterPro" id="IPR000315">
    <property type="entry name" value="Znf_B-box"/>
</dbReference>
<dbReference type="SMART" id="SM00093">
    <property type="entry name" value="SERPIN"/>
    <property type="match status" value="1"/>
</dbReference>
<protein>
    <recommendedName>
        <fullName evidence="14">WD repeat-containing protein 49</fullName>
    </recommendedName>
</protein>
<evidence type="ECO:0000256" key="4">
    <source>
        <dbReference type="ARBA" id="ARBA00022833"/>
    </source>
</evidence>
<dbReference type="Pfam" id="PF00079">
    <property type="entry name" value="Serpin"/>
    <property type="match status" value="1"/>
</dbReference>
<dbReference type="Pfam" id="PF00400">
    <property type="entry name" value="WD40"/>
    <property type="match status" value="3"/>
</dbReference>
<dbReference type="SUPFAM" id="SSF50978">
    <property type="entry name" value="WD40 repeat-like"/>
    <property type="match status" value="3"/>
</dbReference>
<feature type="compositionally biased region" description="Basic and acidic residues" evidence="9">
    <location>
        <begin position="1368"/>
        <end position="1383"/>
    </location>
</feature>
<keyword evidence="1 6" id="KW-0853">WD repeat</keyword>
<dbReference type="Gene3D" id="4.10.830.40">
    <property type="match status" value="1"/>
</dbReference>
<proteinExistence type="inferred from homology"/>
<dbReference type="PROSITE" id="PS50082">
    <property type="entry name" value="WD_REPEATS_2"/>
    <property type="match status" value="4"/>
</dbReference>
<evidence type="ECO:0000259" key="10">
    <source>
        <dbReference type="PROSITE" id="PS50119"/>
    </source>
</evidence>
<feature type="coiled-coil region" evidence="8">
    <location>
        <begin position="1814"/>
        <end position="1841"/>
    </location>
</feature>
<dbReference type="InterPro" id="IPR023796">
    <property type="entry name" value="Serpin_dom"/>
</dbReference>
<feature type="domain" description="EF-hand" evidence="11">
    <location>
        <begin position="82"/>
        <end position="117"/>
    </location>
</feature>